<sequence>MKTDCRESQFPTTRLPPTSISTPPSAPSTAFHHFKHLLSTSSGRPDYLAHRYRRRRRPQESHSPALAATNVTDIKLASKSTKGSLDSVRGLASLCFFADPIYALVSPFCATTCTQAPLTRQRLERARGGWDGGRRGGEDEGRKGDRVRHVHPPPRLLTHSPAHPLRPDVAWCTLPARVRAPSALVTRAGVYLTLFFFSIPSHPFPRPALIPALSLIVVLSRTPLYNPIPVVESIGSSPRRAGADRCRCRIHTYPVARAAGEVPRDGRLVPALLGICARCTASRAVSPLPTRTALPPHHTRAHPGTGCQVPSVWNLRTRMPLLSPSAMHAGSFLRRHPPRLCADSALLHIPELRPVSSSALPSPYPVRYAAMSLSFLNAIYVLKNSVGFLGSIERTRAELN</sequence>
<dbReference type="Proteomes" id="UP001218188">
    <property type="component" value="Unassembled WGS sequence"/>
</dbReference>
<reference evidence="2" key="1">
    <citation type="submission" date="2023-03" db="EMBL/GenBank/DDBJ databases">
        <title>Massive genome expansion in bonnet fungi (Mycena s.s.) driven by repeated elements and novel gene families across ecological guilds.</title>
        <authorList>
            <consortium name="Lawrence Berkeley National Laboratory"/>
            <person name="Harder C.B."/>
            <person name="Miyauchi S."/>
            <person name="Viragh M."/>
            <person name="Kuo A."/>
            <person name="Thoen E."/>
            <person name="Andreopoulos B."/>
            <person name="Lu D."/>
            <person name="Skrede I."/>
            <person name="Drula E."/>
            <person name="Henrissat B."/>
            <person name="Morin E."/>
            <person name="Kohler A."/>
            <person name="Barry K."/>
            <person name="LaButti K."/>
            <person name="Morin E."/>
            <person name="Salamov A."/>
            <person name="Lipzen A."/>
            <person name="Mereny Z."/>
            <person name="Hegedus B."/>
            <person name="Baldrian P."/>
            <person name="Stursova M."/>
            <person name="Weitz H."/>
            <person name="Taylor A."/>
            <person name="Grigoriev I.V."/>
            <person name="Nagy L.G."/>
            <person name="Martin F."/>
            <person name="Kauserud H."/>
        </authorList>
    </citation>
    <scope>NUCLEOTIDE SEQUENCE</scope>
    <source>
        <strain evidence="2">CBHHK200</strain>
    </source>
</reference>
<gene>
    <name evidence="2" type="ORF">C8F04DRAFT_1257865</name>
</gene>
<dbReference type="AlphaFoldDB" id="A0AAD6X930"/>
<protein>
    <submittedName>
        <fullName evidence="2">Uncharacterized protein</fullName>
    </submittedName>
</protein>
<proteinExistence type="predicted"/>
<feature type="region of interest" description="Disordered" evidence="1">
    <location>
        <begin position="1"/>
        <end position="26"/>
    </location>
</feature>
<name>A0AAD6X930_9AGAR</name>
<feature type="compositionally biased region" description="Basic and acidic residues" evidence="1">
    <location>
        <begin position="127"/>
        <end position="144"/>
    </location>
</feature>
<organism evidence="2 3">
    <name type="scientific">Mycena alexandri</name>
    <dbReference type="NCBI Taxonomy" id="1745969"/>
    <lineage>
        <taxon>Eukaryota</taxon>
        <taxon>Fungi</taxon>
        <taxon>Dikarya</taxon>
        <taxon>Basidiomycota</taxon>
        <taxon>Agaricomycotina</taxon>
        <taxon>Agaricomycetes</taxon>
        <taxon>Agaricomycetidae</taxon>
        <taxon>Agaricales</taxon>
        <taxon>Marasmiineae</taxon>
        <taxon>Mycenaceae</taxon>
        <taxon>Mycena</taxon>
    </lineage>
</organism>
<keyword evidence="3" id="KW-1185">Reference proteome</keyword>
<feature type="compositionally biased region" description="Low complexity" evidence="1">
    <location>
        <begin position="11"/>
        <end position="26"/>
    </location>
</feature>
<evidence type="ECO:0000256" key="1">
    <source>
        <dbReference type="SAM" id="MobiDB-lite"/>
    </source>
</evidence>
<feature type="region of interest" description="Disordered" evidence="1">
    <location>
        <begin position="127"/>
        <end position="159"/>
    </location>
</feature>
<comment type="caution">
    <text evidence="2">The sequence shown here is derived from an EMBL/GenBank/DDBJ whole genome shotgun (WGS) entry which is preliminary data.</text>
</comment>
<accession>A0AAD6X930</accession>
<evidence type="ECO:0000313" key="2">
    <source>
        <dbReference type="EMBL" id="KAJ7036639.1"/>
    </source>
</evidence>
<evidence type="ECO:0000313" key="3">
    <source>
        <dbReference type="Proteomes" id="UP001218188"/>
    </source>
</evidence>
<dbReference type="EMBL" id="JARJCM010000042">
    <property type="protein sequence ID" value="KAJ7036639.1"/>
    <property type="molecule type" value="Genomic_DNA"/>
</dbReference>